<dbReference type="AlphaFoldDB" id="T1GSN6"/>
<name>T1GSN6_MEGSC</name>
<organism evidence="3 4">
    <name type="scientific">Megaselia scalaris</name>
    <name type="common">Humpbacked fly</name>
    <name type="synonym">Phora scalaris</name>
    <dbReference type="NCBI Taxonomy" id="36166"/>
    <lineage>
        <taxon>Eukaryota</taxon>
        <taxon>Metazoa</taxon>
        <taxon>Ecdysozoa</taxon>
        <taxon>Arthropoda</taxon>
        <taxon>Hexapoda</taxon>
        <taxon>Insecta</taxon>
        <taxon>Pterygota</taxon>
        <taxon>Neoptera</taxon>
        <taxon>Endopterygota</taxon>
        <taxon>Diptera</taxon>
        <taxon>Brachycera</taxon>
        <taxon>Muscomorpha</taxon>
        <taxon>Platypezoidea</taxon>
        <taxon>Phoridae</taxon>
        <taxon>Megaseliini</taxon>
        <taxon>Megaselia</taxon>
    </lineage>
</organism>
<dbReference type="OMA" id="RICAMPR"/>
<sequence length="388" mass="43505">MERICAMPRQKIQELVKYALWLLGRSYDSGKCHATMFFGFSFQFKVILDEFDNQDGLRKLYNVVYGESFVFQISIIHATSDFGITDSPTGVVKAVKPNLEQVSEQVRTLQENLSAKVHWGPVDQLMKHSGISLLLKIIAFSYEWNNTGRAETVRSALDVISICCVVPKVYLTLCEKQKLPDQTTYGINSILGAAIGEIVTDAEVQKSALAVLIHCVCAPILRPIGRHNLATQPYGVSSTKKKILHKLSEEILEKIWEACCSNNGIIVLLQLMQTKTPITDADCIRGMACRALAGLARSERVRQIIGKLPLFTSGQLQILIRDPILQEKRAEHVLFQKYALELLERIMGKSKSINQLDSSLANIHKANVVAQTKIQYNEQQLYQLITIS</sequence>
<evidence type="ECO:0000256" key="1">
    <source>
        <dbReference type="ARBA" id="ARBA00004123"/>
    </source>
</evidence>
<dbReference type="GO" id="GO:0005634">
    <property type="term" value="C:nucleus"/>
    <property type="evidence" value="ECO:0007669"/>
    <property type="project" value="UniProtKB-SubCell"/>
</dbReference>
<protein>
    <submittedName>
        <fullName evidence="3">Uncharacterized protein</fullName>
    </submittedName>
</protein>
<dbReference type="STRING" id="36166.T1GSN6"/>
<reference evidence="3" key="2">
    <citation type="submission" date="2015-06" db="UniProtKB">
        <authorList>
            <consortium name="EnsemblMetazoa"/>
        </authorList>
    </citation>
    <scope>IDENTIFICATION</scope>
</reference>
<dbReference type="InterPro" id="IPR033270">
    <property type="entry name" value="VPRBP/DCAF1"/>
</dbReference>
<dbReference type="GO" id="GO:0080008">
    <property type="term" value="C:Cul4-RING E3 ubiquitin ligase complex"/>
    <property type="evidence" value="ECO:0007669"/>
    <property type="project" value="TreeGrafter"/>
</dbReference>
<dbReference type="GO" id="GO:0016567">
    <property type="term" value="P:protein ubiquitination"/>
    <property type="evidence" value="ECO:0007669"/>
    <property type="project" value="InterPro"/>
</dbReference>
<dbReference type="PANTHER" id="PTHR13129">
    <property type="entry name" value="VPRBP PROTEIN-RELATED"/>
    <property type="match status" value="1"/>
</dbReference>
<reference evidence="4" key="1">
    <citation type="submission" date="2013-02" db="EMBL/GenBank/DDBJ databases">
        <authorList>
            <person name="Hughes D."/>
        </authorList>
    </citation>
    <scope>NUCLEOTIDE SEQUENCE</scope>
    <source>
        <strain>Durham</strain>
        <strain evidence="4">NC isolate 2 -- Noor lab</strain>
    </source>
</reference>
<dbReference type="PANTHER" id="PTHR13129:SF4">
    <property type="entry name" value="DDB1- AND CUL4-ASSOCIATED FACTOR 1"/>
    <property type="match status" value="1"/>
</dbReference>
<accession>T1GSN6</accession>
<dbReference type="EnsemblMetazoa" id="MESCA006696-RA">
    <property type="protein sequence ID" value="MESCA006696-PA"/>
    <property type="gene ID" value="MESCA006696"/>
</dbReference>
<keyword evidence="2" id="KW-0539">Nucleus</keyword>
<comment type="subcellular location">
    <subcellularLocation>
        <location evidence="1">Nucleus</location>
    </subcellularLocation>
</comment>
<dbReference type="Proteomes" id="UP000015102">
    <property type="component" value="Unassembled WGS sequence"/>
</dbReference>
<keyword evidence="4" id="KW-1185">Reference proteome</keyword>
<evidence type="ECO:0000313" key="4">
    <source>
        <dbReference type="Proteomes" id="UP000015102"/>
    </source>
</evidence>
<dbReference type="HOGENOM" id="CLU_712292_0_0_1"/>
<proteinExistence type="predicted"/>
<evidence type="ECO:0000256" key="2">
    <source>
        <dbReference type="ARBA" id="ARBA00023242"/>
    </source>
</evidence>
<evidence type="ECO:0000313" key="3">
    <source>
        <dbReference type="EnsemblMetazoa" id="MESCA006696-PA"/>
    </source>
</evidence>
<dbReference type="EMBL" id="CAQQ02038404">
    <property type="status" value="NOT_ANNOTATED_CDS"/>
    <property type="molecule type" value="Genomic_DNA"/>
</dbReference>